<protein>
    <recommendedName>
        <fullName evidence="4">Hint domain-containing protein</fullName>
    </recommendedName>
</protein>
<dbReference type="AlphaFoldDB" id="A0A1L9B2G9"/>
<evidence type="ECO:0000313" key="3">
    <source>
        <dbReference type="Proteomes" id="UP000182229"/>
    </source>
</evidence>
<feature type="compositionally biased region" description="Gly residues" evidence="1">
    <location>
        <begin position="56"/>
        <end position="65"/>
    </location>
</feature>
<dbReference type="InterPro" id="IPR036844">
    <property type="entry name" value="Hint_dom_sf"/>
</dbReference>
<dbReference type="PROSITE" id="PS51257">
    <property type="entry name" value="PROKAR_LIPOPROTEIN"/>
    <property type="match status" value="1"/>
</dbReference>
<dbReference type="RefSeq" id="WP_071902348.1">
    <property type="nucleotide sequence ID" value="NZ_MPIN01000010.1"/>
</dbReference>
<dbReference type="EMBL" id="MPIN01000010">
    <property type="protein sequence ID" value="OJH36461.1"/>
    <property type="molecule type" value="Genomic_DNA"/>
</dbReference>
<organism evidence="2 3">
    <name type="scientific">Cystobacter ferrugineus</name>
    <dbReference type="NCBI Taxonomy" id="83449"/>
    <lineage>
        <taxon>Bacteria</taxon>
        <taxon>Pseudomonadati</taxon>
        <taxon>Myxococcota</taxon>
        <taxon>Myxococcia</taxon>
        <taxon>Myxococcales</taxon>
        <taxon>Cystobacterineae</taxon>
        <taxon>Archangiaceae</taxon>
        <taxon>Cystobacter</taxon>
    </lineage>
</organism>
<dbReference type="SUPFAM" id="SSF51294">
    <property type="entry name" value="Hedgehog/intein (Hint) domain"/>
    <property type="match status" value="1"/>
</dbReference>
<dbReference type="Proteomes" id="UP000182229">
    <property type="component" value="Unassembled WGS sequence"/>
</dbReference>
<gene>
    <name evidence="2" type="ORF">BON30_32365</name>
</gene>
<reference evidence="3" key="1">
    <citation type="submission" date="2016-11" db="EMBL/GenBank/DDBJ databases">
        <authorList>
            <person name="Shukria A."/>
            <person name="Stevens D.C."/>
        </authorList>
    </citation>
    <scope>NUCLEOTIDE SEQUENCE [LARGE SCALE GENOMIC DNA]</scope>
    <source>
        <strain evidence="3">Cbfe23</strain>
    </source>
</reference>
<sequence length="305" mass="32294">MKNSGFTLTVWLGMTLSTLGCGDATGVVEADELKSNAQTLEALRPIEDVEQLPEDPGGGGGGGVPTTGTPMSLATFQALGAQSDASLRCTGAIGPDACQAELAYGLSINLITLAAYNWGLANGYYPVIDRHNNIGAVCKCGCFEANALILTRDEQGTTAWVPAKDIKTSTTLFALNEAATLSRPTFDAKSIKSATRGEEKPALYAFELDNDRTLKVTQNHGMLLSDGRVVEARTLGVGAEFVALDGSTVRVRDLRFEHTAEDVYNFEVSAQDPAGHIIAAEGVLVGDLAWQNQLSRELGSIAVRR</sequence>
<feature type="region of interest" description="Disordered" evidence="1">
    <location>
        <begin position="47"/>
        <end position="66"/>
    </location>
</feature>
<name>A0A1L9B2G9_9BACT</name>
<reference evidence="2 3" key="2">
    <citation type="submission" date="2016-12" db="EMBL/GenBank/DDBJ databases">
        <title>Draft Genome Sequence of Cystobacter ferrugineus Strain Cbfe23.</title>
        <authorList>
            <person name="Akbar S."/>
            <person name="Dowd S.E."/>
            <person name="Stevens D.C."/>
        </authorList>
    </citation>
    <scope>NUCLEOTIDE SEQUENCE [LARGE SCALE GENOMIC DNA]</scope>
    <source>
        <strain evidence="2 3">Cbfe23</strain>
    </source>
</reference>
<comment type="caution">
    <text evidence="2">The sequence shown here is derived from an EMBL/GenBank/DDBJ whole genome shotgun (WGS) entry which is preliminary data.</text>
</comment>
<dbReference type="GO" id="GO:0016539">
    <property type="term" value="P:intein-mediated protein splicing"/>
    <property type="evidence" value="ECO:0007669"/>
    <property type="project" value="InterPro"/>
</dbReference>
<evidence type="ECO:0000313" key="2">
    <source>
        <dbReference type="EMBL" id="OJH36461.1"/>
    </source>
</evidence>
<dbReference type="PROSITE" id="PS50817">
    <property type="entry name" value="INTEIN_N_TER"/>
    <property type="match status" value="1"/>
</dbReference>
<proteinExistence type="predicted"/>
<dbReference type="Gene3D" id="2.170.16.10">
    <property type="entry name" value="Hedgehog/Intein (Hint) domain"/>
    <property type="match status" value="1"/>
</dbReference>
<evidence type="ECO:0008006" key="4">
    <source>
        <dbReference type="Google" id="ProtNLM"/>
    </source>
</evidence>
<keyword evidence="3" id="KW-1185">Reference proteome</keyword>
<evidence type="ECO:0000256" key="1">
    <source>
        <dbReference type="SAM" id="MobiDB-lite"/>
    </source>
</evidence>
<accession>A0A1L9B2G9</accession>
<dbReference type="InterPro" id="IPR006141">
    <property type="entry name" value="Intein_N"/>
</dbReference>